<protein>
    <recommendedName>
        <fullName evidence="2">histidine kinase</fullName>
        <ecNumber evidence="2">2.7.13.3</ecNumber>
    </recommendedName>
</protein>
<feature type="transmembrane region" description="Helical" evidence="8">
    <location>
        <begin position="43"/>
        <end position="63"/>
    </location>
</feature>
<dbReference type="OrthoDB" id="3369at2157"/>
<dbReference type="CDD" id="cd00075">
    <property type="entry name" value="HATPase"/>
    <property type="match status" value="1"/>
</dbReference>
<feature type="transmembrane region" description="Helical" evidence="8">
    <location>
        <begin position="111"/>
        <end position="131"/>
    </location>
</feature>
<dbReference type="GO" id="GO:0005524">
    <property type="term" value="F:ATP binding"/>
    <property type="evidence" value="ECO:0007669"/>
    <property type="project" value="UniProtKB-KW"/>
</dbReference>
<dbReference type="PROSITE" id="PS50109">
    <property type="entry name" value="HIS_KIN"/>
    <property type="match status" value="1"/>
</dbReference>
<evidence type="ECO:0000256" key="7">
    <source>
        <dbReference type="SAM" id="MobiDB-lite"/>
    </source>
</evidence>
<dbReference type="PROSITE" id="PS51257">
    <property type="entry name" value="PROKAR_LIPOPROTEIN"/>
    <property type="match status" value="1"/>
</dbReference>
<dbReference type="InterPro" id="IPR050980">
    <property type="entry name" value="2C_sensor_his_kinase"/>
</dbReference>
<dbReference type="InterPro" id="IPR005467">
    <property type="entry name" value="His_kinase_dom"/>
</dbReference>
<organism evidence="10 11">
    <name type="scientific">Natronolimnohabitans innermongolicus JCM 12255</name>
    <dbReference type="NCBI Taxonomy" id="1227499"/>
    <lineage>
        <taxon>Archaea</taxon>
        <taxon>Methanobacteriati</taxon>
        <taxon>Methanobacteriota</taxon>
        <taxon>Stenosarchaea group</taxon>
        <taxon>Halobacteria</taxon>
        <taxon>Halobacteriales</taxon>
        <taxon>Natrialbaceae</taxon>
        <taxon>Natronolimnohabitans</taxon>
    </lineage>
</organism>
<dbReference type="RefSeq" id="WP_007259245.1">
    <property type="nucleotide sequence ID" value="NZ_AOHZ01000044.1"/>
</dbReference>
<dbReference type="Proteomes" id="UP000011602">
    <property type="component" value="Unassembled WGS sequence"/>
</dbReference>
<feature type="transmembrane region" description="Helical" evidence="8">
    <location>
        <begin position="12"/>
        <end position="37"/>
    </location>
</feature>
<keyword evidence="5 10" id="KW-0418">Kinase</keyword>
<dbReference type="PANTHER" id="PTHR44936">
    <property type="entry name" value="SENSOR PROTEIN CREC"/>
    <property type="match status" value="1"/>
</dbReference>
<keyword evidence="6" id="KW-0067">ATP-binding</keyword>
<evidence type="ECO:0000256" key="5">
    <source>
        <dbReference type="ARBA" id="ARBA00022777"/>
    </source>
</evidence>
<dbReference type="EC" id="2.7.13.3" evidence="2"/>
<comment type="caution">
    <text evidence="10">The sequence shown here is derived from an EMBL/GenBank/DDBJ whole genome shotgun (WGS) entry which is preliminary data.</text>
</comment>
<dbReference type="InterPro" id="IPR031623">
    <property type="entry name" value="HisKA_4TM"/>
</dbReference>
<evidence type="ECO:0000259" key="9">
    <source>
        <dbReference type="PROSITE" id="PS50109"/>
    </source>
</evidence>
<evidence type="ECO:0000256" key="2">
    <source>
        <dbReference type="ARBA" id="ARBA00012438"/>
    </source>
</evidence>
<dbReference type="AlphaFoldDB" id="L9X4W3"/>
<feature type="region of interest" description="Disordered" evidence="7">
    <location>
        <begin position="367"/>
        <end position="412"/>
    </location>
</feature>
<keyword evidence="8" id="KW-1133">Transmembrane helix</keyword>
<evidence type="ECO:0000256" key="3">
    <source>
        <dbReference type="ARBA" id="ARBA00022679"/>
    </source>
</evidence>
<dbReference type="EMBL" id="AOHZ01000044">
    <property type="protein sequence ID" value="ELY56657.1"/>
    <property type="molecule type" value="Genomic_DNA"/>
</dbReference>
<evidence type="ECO:0000256" key="6">
    <source>
        <dbReference type="ARBA" id="ARBA00022840"/>
    </source>
</evidence>
<feature type="compositionally biased region" description="Basic residues" evidence="7">
    <location>
        <begin position="380"/>
        <end position="392"/>
    </location>
</feature>
<evidence type="ECO:0000256" key="4">
    <source>
        <dbReference type="ARBA" id="ARBA00022741"/>
    </source>
</evidence>
<dbReference type="SUPFAM" id="SSF55874">
    <property type="entry name" value="ATPase domain of HSP90 chaperone/DNA topoisomerase II/histidine kinase"/>
    <property type="match status" value="1"/>
</dbReference>
<dbReference type="InterPro" id="IPR004358">
    <property type="entry name" value="Sig_transdc_His_kin-like_C"/>
</dbReference>
<sequence length="412" mass="44340">MSTRSVGSRLEACTAAWLISAGGVLSCAIFVGWTYWFRADLEAAAVGLGFATIVGPALGLVWAGHRLVRSGIEPERYDRILRWCVGGAVGFLAVNVAVMSIYPWVSTAGNVAWAHFSVNAGAIAGFAVGYVEARAIQRAVEATAATVRAERLAEERALLSYLNDLLRHEVLNSAQIIGGHASLARERVGADDPDAMRSHLETIDRESDALTGVIGEVRAMLDANRDAEQTGVVDLHDVLTAEIDALEHRFDGVTVEREIPEAVRASGNEGVSWIFANVLENAVEHDPSSTTRLEVTVDPDATAETVTVTIADDGPGIPPEKRGTLFERKSENHGLGLYLAHILAKRYDGTIELTETGSDGSVFTVTLSQPADRNEDDRAGKRRPAAVTRRARLSRERTSDSRLESADPTEST</sequence>
<dbReference type="SMART" id="SM00387">
    <property type="entry name" value="HATPase_c"/>
    <property type="match status" value="1"/>
</dbReference>
<dbReference type="InterPro" id="IPR036890">
    <property type="entry name" value="HATPase_C_sf"/>
</dbReference>
<dbReference type="PANTHER" id="PTHR44936:SF10">
    <property type="entry name" value="SENSOR PROTEIN RSTB"/>
    <property type="match status" value="1"/>
</dbReference>
<keyword evidence="8" id="KW-0812">Transmembrane</keyword>
<accession>L9X4W3</accession>
<gene>
    <name evidence="10" type="ORF">C493_09795</name>
</gene>
<feature type="domain" description="Histidine kinase" evidence="9">
    <location>
        <begin position="165"/>
        <end position="371"/>
    </location>
</feature>
<keyword evidence="8" id="KW-0472">Membrane</keyword>
<dbReference type="STRING" id="1227499.C493_09795"/>
<evidence type="ECO:0000256" key="8">
    <source>
        <dbReference type="SAM" id="Phobius"/>
    </source>
</evidence>
<feature type="transmembrane region" description="Helical" evidence="8">
    <location>
        <begin position="83"/>
        <end position="105"/>
    </location>
</feature>
<dbReference type="Pfam" id="PF02518">
    <property type="entry name" value="HATPase_c"/>
    <property type="match status" value="1"/>
</dbReference>
<dbReference type="PRINTS" id="PR00344">
    <property type="entry name" value="BCTRLSENSOR"/>
</dbReference>
<comment type="catalytic activity">
    <reaction evidence="1">
        <text>ATP + protein L-histidine = ADP + protein N-phospho-L-histidine.</text>
        <dbReference type="EC" id="2.7.13.3"/>
    </reaction>
</comment>
<dbReference type="InterPro" id="IPR003594">
    <property type="entry name" value="HATPase_dom"/>
</dbReference>
<keyword evidence="11" id="KW-1185">Reference proteome</keyword>
<keyword evidence="4" id="KW-0547">Nucleotide-binding</keyword>
<name>L9X4W3_9EURY</name>
<proteinExistence type="predicted"/>
<feature type="compositionally biased region" description="Basic and acidic residues" evidence="7">
    <location>
        <begin position="393"/>
        <end position="405"/>
    </location>
</feature>
<dbReference type="GO" id="GO:0004673">
    <property type="term" value="F:protein histidine kinase activity"/>
    <property type="evidence" value="ECO:0007669"/>
    <property type="project" value="UniProtKB-EC"/>
</dbReference>
<dbReference type="Gene3D" id="3.30.565.10">
    <property type="entry name" value="Histidine kinase-like ATPase, C-terminal domain"/>
    <property type="match status" value="1"/>
</dbReference>
<evidence type="ECO:0000256" key="1">
    <source>
        <dbReference type="ARBA" id="ARBA00000085"/>
    </source>
</evidence>
<dbReference type="eggNOG" id="arCOG09107">
    <property type="taxonomic scope" value="Archaea"/>
</dbReference>
<evidence type="ECO:0000313" key="10">
    <source>
        <dbReference type="EMBL" id="ELY56657.1"/>
    </source>
</evidence>
<dbReference type="PATRIC" id="fig|1227499.3.peg.1983"/>
<evidence type="ECO:0000313" key="11">
    <source>
        <dbReference type="Proteomes" id="UP000011602"/>
    </source>
</evidence>
<reference evidence="10 11" key="1">
    <citation type="journal article" date="2014" name="PLoS Genet.">
        <title>Phylogenetically driven sequencing of extremely halophilic archaea reveals strategies for static and dynamic osmo-response.</title>
        <authorList>
            <person name="Becker E.A."/>
            <person name="Seitzer P.M."/>
            <person name="Tritt A."/>
            <person name="Larsen D."/>
            <person name="Krusor M."/>
            <person name="Yao A.I."/>
            <person name="Wu D."/>
            <person name="Madern D."/>
            <person name="Eisen J.A."/>
            <person name="Darling A.E."/>
            <person name="Facciotti M.T."/>
        </authorList>
    </citation>
    <scope>NUCLEOTIDE SEQUENCE [LARGE SCALE GENOMIC DNA]</scope>
    <source>
        <strain evidence="10 11">JCM 12255</strain>
    </source>
</reference>
<dbReference type="Pfam" id="PF16926">
    <property type="entry name" value="HisKA_4TM"/>
    <property type="match status" value="1"/>
</dbReference>
<keyword evidence="3" id="KW-0808">Transferase</keyword>
<dbReference type="eggNOG" id="arCOG06219">
    <property type="taxonomic scope" value="Archaea"/>
</dbReference>